<dbReference type="EMBL" id="DVJP01000050">
    <property type="protein sequence ID" value="HIS76721.1"/>
    <property type="molecule type" value="Genomic_DNA"/>
</dbReference>
<proteinExistence type="predicted"/>
<dbReference type="AlphaFoldDB" id="A0A9D1FMU3"/>
<keyword evidence="1" id="KW-0812">Transmembrane</keyword>
<evidence type="ECO:0000313" key="3">
    <source>
        <dbReference type="Proteomes" id="UP000824002"/>
    </source>
</evidence>
<evidence type="ECO:0000313" key="2">
    <source>
        <dbReference type="EMBL" id="HIS76721.1"/>
    </source>
</evidence>
<comment type="caution">
    <text evidence="2">The sequence shown here is derived from an EMBL/GenBank/DDBJ whole genome shotgun (WGS) entry which is preliminary data.</text>
</comment>
<feature type="transmembrane region" description="Helical" evidence="1">
    <location>
        <begin position="16"/>
        <end position="31"/>
    </location>
</feature>
<reference evidence="2" key="1">
    <citation type="submission" date="2020-10" db="EMBL/GenBank/DDBJ databases">
        <authorList>
            <person name="Gilroy R."/>
        </authorList>
    </citation>
    <scope>NUCLEOTIDE SEQUENCE</scope>
    <source>
        <strain evidence="2">CHK199-13235</strain>
    </source>
</reference>
<gene>
    <name evidence="2" type="ORF">IAB51_07905</name>
</gene>
<protein>
    <submittedName>
        <fullName evidence="2">Uncharacterized protein</fullName>
    </submittedName>
</protein>
<keyword evidence="1" id="KW-0472">Membrane</keyword>
<evidence type="ECO:0000256" key="1">
    <source>
        <dbReference type="SAM" id="Phobius"/>
    </source>
</evidence>
<accession>A0A9D1FMU3</accession>
<organism evidence="2 3">
    <name type="scientific">Candidatus Merdivicinus excrementipullorum</name>
    <dbReference type="NCBI Taxonomy" id="2840867"/>
    <lineage>
        <taxon>Bacteria</taxon>
        <taxon>Bacillati</taxon>
        <taxon>Bacillota</taxon>
        <taxon>Clostridia</taxon>
        <taxon>Eubacteriales</taxon>
        <taxon>Oscillospiraceae</taxon>
        <taxon>Oscillospiraceae incertae sedis</taxon>
        <taxon>Candidatus Merdivicinus</taxon>
    </lineage>
</organism>
<reference evidence="2" key="2">
    <citation type="journal article" date="2021" name="PeerJ">
        <title>Extensive microbial diversity within the chicken gut microbiome revealed by metagenomics and culture.</title>
        <authorList>
            <person name="Gilroy R."/>
            <person name="Ravi A."/>
            <person name="Getino M."/>
            <person name="Pursley I."/>
            <person name="Horton D.L."/>
            <person name="Alikhan N.F."/>
            <person name="Baker D."/>
            <person name="Gharbi K."/>
            <person name="Hall N."/>
            <person name="Watson M."/>
            <person name="Adriaenssens E.M."/>
            <person name="Foster-Nyarko E."/>
            <person name="Jarju S."/>
            <person name="Secka A."/>
            <person name="Antonio M."/>
            <person name="Oren A."/>
            <person name="Chaudhuri R.R."/>
            <person name="La Ragione R."/>
            <person name="Hildebrand F."/>
            <person name="Pallen M.J."/>
        </authorList>
    </citation>
    <scope>NUCLEOTIDE SEQUENCE</scope>
    <source>
        <strain evidence="2">CHK199-13235</strain>
    </source>
</reference>
<name>A0A9D1FMU3_9FIRM</name>
<dbReference type="Proteomes" id="UP000824002">
    <property type="component" value="Unassembled WGS sequence"/>
</dbReference>
<keyword evidence="1" id="KW-1133">Transmembrane helix</keyword>
<sequence>MKPLEYKYYLCYNEEYALILAVLFALFHFYMRKSDNEGFMMETQRSFAAAGRRQCPLKSNGTLILWKDIIRKSILSPESRCKNMQ</sequence>